<dbReference type="EMBL" id="JARRIG010000007">
    <property type="protein sequence ID" value="MFA4805107.1"/>
    <property type="molecule type" value="Genomic_DNA"/>
</dbReference>
<evidence type="ECO:0008006" key="3">
    <source>
        <dbReference type="Google" id="ProtNLM"/>
    </source>
</evidence>
<proteinExistence type="predicted"/>
<dbReference type="Gene3D" id="3.40.190.10">
    <property type="entry name" value="Periplasmic binding protein-like II"/>
    <property type="match status" value="1"/>
</dbReference>
<dbReference type="RefSeq" id="WP_372824441.1">
    <property type="nucleotide sequence ID" value="NZ_JARRIG010000007.1"/>
</dbReference>
<dbReference type="Proteomes" id="UP001571980">
    <property type="component" value="Unassembled WGS sequence"/>
</dbReference>
<evidence type="ECO:0000313" key="1">
    <source>
        <dbReference type="EMBL" id="MFA4805107.1"/>
    </source>
</evidence>
<keyword evidence="2" id="KW-1185">Reference proteome</keyword>
<sequence length="72" mass="8905">MLVVLVFEDPKIKAREEYLVKTDLNVEELWDKIQEALQELDEDWTYDDIIEKLHEKGYIEYVEDYRVYEYEL</sequence>
<comment type="caution">
    <text evidence="1">The sequence shown here is derived from an EMBL/GenBank/DDBJ whole genome shotgun (WGS) entry which is preliminary data.</text>
</comment>
<evidence type="ECO:0000313" key="2">
    <source>
        <dbReference type="Proteomes" id="UP001571980"/>
    </source>
</evidence>
<protein>
    <recommendedName>
        <fullName evidence="3">ArsR family transcriptional regulator</fullName>
    </recommendedName>
</protein>
<organism evidence="1 2">
    <name type="scientific">Pyrococcus kukulkanii</name>
    <dbReference type="NCBI Taxonomy" id="1609559"/>
    <lineage>
        <taxon>Archaea</taxon>
        <taxon>Methanobacteriati</taxon>
        <taxon>Methanobacteriota</taxon>
        <taxon>Thermococci</taxon>
        <taxon>Thermococcales</taxon>
        <taxon>Thermococcaceae</taxon>
        <taxon>Pyrococcus</taxon>
    </lineage>
</organism>
<accession>A0ABV4T7J5</accession>
<reference evidence="1 2" key="1">
    <citation type="submission" date="2023-03" db="EMBL/GenBank/DDBJ databases">
        <title>Speciation in Pyrococcus: adaptation to high temperature as a mechanism.</title>
        <authorList>
            <person name="Gu J."/>
        </authorList>
    </citation>
    <scope>NUCLEOTIDE SEQUENCE [LARGE SCALE GENOMIC DNA]</scope>
    <source>
        <strain evidence="1 2">LMOA34</strain>
    </source>
</reference>
<gene>
    <name evidence="1" type="ORF">P8X34_10265</name>
</gene>
<name>A0ABV4T7J5_9EURY</name>